<dbReference type="AlphaFoldDB" id="A0A8J6TDQ8"/>
<protein>
    <submittedName>
        <fullName evidence="9">YgiQ family radical SAM protein</fullName>
    </submittedName>
</protein>
<evidence type="ECO:0000256" key="7">
    <source>
        <dbReference type="SAM" id="MobiDB-lite"/>
    </source>
</evidence>
<dbReference type="NCBIfam" id="TIGR03904">
    <property type="entry name" value="SAM_YgiQ"/>
    <property type="match status" value="1"/>
</dbReference>
<evidence type="ECO:0000256" key="1">
    <source>
        <dbReference type="ARBA" id="ARBA00022485"/>
    </source>
</evidence>
<evidence type="ECO:0000256" key="2">
    <source>
        <dbReference type="ARBA" id="ARBA00022691"/>
    </source>
</evidence>
<feature type="binding site" evidence="6">
    <location>
        <position position="332"/>
    </location>
    <ligand>
        <name>[4Fe-4S] cluster</name>
        <dbReference type="ChEBI" id="CHEBI:49883"/>
        <note>4Fe-4S-S-AdoMet</note>
    </ligand>
</feature>
<dbReference type="GO" id="GO:0005506">
    <property type="term" value="F:iron ion binding"/>
    <property type="evidence" value="ECO:0007669"/>
    <property type="project" value="UniProtKB-UniRule"/>
</dbReference>
<keyword evidence="2 6" id="KW-0949">S-adenosyl-L-methionine</keyword>
<dbReference type="InterPro" id="IPR007197">
    <property type="entry name" value="rSAM"/>
</dbReference>
<reference evidence="9 10" key="1">
    <citation type="submission" date="2020-08" db="EMBL/GenBank/DDBJ databases">
        <title>Bridging the membrane lipid divide: bacteria of the FCB group superphylum have the potential to synthesize archaeal ether lipids.</title>
        <authorList>
            <person name="Villanueva L."/>
            <person name="Von Meijenfeldt F.A.B."/>
            <person name="Westbye A.B."/>
            <person name="Yadav S."/>
            <person name="Hopmans E.C."/>
            <person name="Dutilh B.E."/>
            <person name="Sinninghe Damste J.S."/>
        </authorList>
    </citation>
    <scope>NUCLEOTIDE SEQUENCE [LARGE SCALE GENOMIC DNA]</scope>
    <source>
        <strain evidence="9">NIOZ-UU81</strain>
    </source>
</reference>
<comment type="similarity">
    <text evidence="6">Belongs to the UPF0313 family.</text>
</comment>
<dbReference type="Pfam" id="PF04055">
    <property type="entry name" value="Radical_SAM"/>
    <property type="match status" value="1"/>
</dbReference>
<dbReference type="SFLD" id="SFLDG01082">
    <property type="entry name" value="B12-binding_domain_containing"/>
    <property type="match status" value="1"/>
</dbReference>
<accession>A0A8J6TDQ8</accession>
<dbReference type="PROSITE" id="PS51918">
    <property type="entry name" value="RADICAL_SAM"/>
    <property type="match status" value="1"/>
</dbReference>
<evidence type="ECO:0000256" key="4">
    <source>
        <dbReference type="ARBA" id="ARBA00023004"/>
    </source>
</evidence>
<feature type="binding site" evidence="6">
    <location>
        <position position="339"/>
    </location>
    <ligand>
        <name>[4Fe-4S] cluster</name>
        <dbReference type="ChEBI" id="CHEBI:49883"/>
        <note>4Fe-4S-S-AdoMet</note>
    </ligand>
</feature>
<evidence type="ECO:0000313" key="9">
    <source>
        <dbReference type="EMBL" id="MBC8208597.1"/>
    </source>
</evidence>
<keyword evidence="3 6" id="KW-0479">Metal-binding</keyword>
<dbReference type="Proteomes" id="UP000599024">
    <property type="component" value="Unassembled WGS sequence"/>
</dbReference>
<evidence type="ECO:0000256" key="5">
    <source>
        <dbReference type="ARBA" id="ARBA00023014"/>
    </source>
</evidence>
<dbReference type="HAMAP" id="MF_01251">
    <property type="entry name" value="UPF0313"/>
    <property type="match status" value="1"/>
</dbReference>
<keyword evidence="4 6" id="KW-0408">Iron</keyword>
<feature type="binding site" evidence="6">
    <location>
        <position position="336"/>
    </location>
    <ligand>
        <name>[4Fe-4S] cluster</name>
        <dbReference type="ChEBI" id="CHEBI:49883"/>
        <note>4Fe-4S-S-AdoMet</note>
    </ligand>
</feature>
<dbReference type="InterPro" id="IPR023404">
    <property type="entry name" value="rSAM_horseshoe"/>
</dbReference>
<dbReference type="GO" id="GO:0003824">
    <property type="term" value="F:catalytic activity"/>
    <property type="evidence" value="ECO:0007669"/>
    <property type="project" value="InterPro"/>
</dbReference>
<evidence type="ECO:0000313" key="10">
    <source>
        <dbReference type="Proteomes" id="UP000599024"/>
    </source>
</evidence>
<sequence>MTPASHNHQPQPLPLPATPQECAARGWDQVDIVLVSGDAYIDHPSFGIALIGRLLAREGYRVAILAQPRFDRPDDFRIFGQPRLFFGISGGNLDSIVANYSGNGKVRDQDSYSPDGNPWRGKTQSKEGRRRPDRAALIYAGLARAAYKNIPVILGGVEASLRRFIHYDYKQAKLRGSVLTEAKANLLVYGMGERAVVEVAHRLASGNKNLSGIPGTCERLTERGFQECFPTASEARANVKILPGWKAIQDDVGQFMKAERLIDRQARARMDTILAQQQQNFWLIQHPAAVPLSTIEMDALYDLPFSRRPHPSTPNVPAHAMIRDSITIVRGCSGNCSFCAITRHQGPEVSSRSQKSIIREAQTLAAMDDFSGTISDLGGPTANLYGTSCRIGGCKKHDCLYPKLCTNLNIDEESFLKLLKQTRDIPGVKHVFISSGLRMELLRSTPRLMRAIIRDHCPGMLKIAPEHTESEVLKLMHKEDHSELQKFVRECQRINRELKRPVRLSPYLISAHPGCTDDHCRAMVPKLRQLGLPVRQFQDFTPTPGTLATAMYVTGLNRDRDQKIFVARTKNERSRQRQLLEQLLEKRTSKQPASNQWKKKGKKR</sequence>
<dbReference type="GO" id="GO:0051539">
    <property type="term" value="F:4 iron, 4 sulfur cluster binding"/>
    <property type="evidence" value="ECO:0007669"/>
    <property type="project" value="UniProtKB-KW"/>
</dbReference>
<keyword evidence="1 6" id="KW-0004">4Fe-4S</keyword>
<dbReference type="PROSITE" id="PS01278">
    <property type="entry name" value="MTTASE_RADICAL"/>
    <property type="match status" value="1"/>
</dbReference>
<comment type="cofactor">
    <cofactor evidence="6">
        <name>[4Fe-4S] cluster</name>
        <dbReference type="ChEBI" id="CHEBI:49883"/>
    </cofactor>
    <text evidence="6">Binds 1 [4Fe-4S] cluster. The cluster is coordinated with 3 cysteines and an exchangeable S-adenosyl-L-methionine.</text>
</comment>
<dbReference type="Pfam" id="PF08497">
    <property type="entry name" value="Radical_SAM_N"/>
    <property type="match status" value="1"/>
</dbReference>
<gene>
    <name evidence="9" type="ORF">H8E79_05470</name>
</gene>
<proteinExistence type="inferred from homology"/>
<dbReference type="SFLD" id="SFLDS00029">
    <property type="entry name" value="Radical_SAM"/>
    <property type="match status" value="1"/>
</dbReference>
<dbReference type="InterPro" id="IPR013704">
    <property type="entry name" value="UPF0313_N"/>
</dbReference>
<dbReference type="InterPro" id="IPR058240">
    <property type="entry name" value="rSAM_sf"/>
</dbReference>
<evidence type="ECO:0000259" key="8">
    <source>
        <dbReference type="PROSITE" id="PS51918"/>
    </source>
</evidence>
<organism evidence="9 10">
    <name type="scientific">Candidatus Desulfatifera sulfidica</name>
    <dbReference type="NCBI Taxonomy" id="2841691"/>
    <lineage>
        <taxon>Bacteria</taxon>
        <taxon>Pseudomonadati</taxon>
        <taxon>Thermodesulfobacteriota</taxon>
        <taxon>Desulfobulbia</taxon>
        <taxon>Desulfobulbales</taxon>
        <taxon>Desulfobulbaceae</taxon>
        <taxon>Candidatus Desulfatifera</taxon>
    </lineage>
</organism>
<dbReference type="EMBL" id="JACNLK010000046">
    <property type="protein sequence ID" value="MBC8208597.1"/>
    <property type="molecule type" value="Genomic_DNA"/>
</dbReference>
<comment type="caution">
    <text evidence="9">The sequence shown here is derived from an EMBL/GenBank/DDBJ whole genome shotgun (WGS) entry which is preliminary data.</text>
</comment>
<name>A0A8J6TDQ8_9BACT</name>
<feature type="region of interest" description="Disordered" evidence="7">
    <location>
        <begin position="582"/>
        <end position="604"/>
    </location>
</feature>
<feature type="domain" description="Radical SAM core" evidence="8">
    <location>
        <begin position="318"/>
        <end position="581"/>
    </location>
</feature>
<dbReference type="SMART" id="SM00729">
    <property type="entry name" value="Elp3"/>
    <property type="match status" value="1"/>
</dbReference>
<dbReference type="SUPFAM" id="SSF102114">
    <property type="entry name" value="Radical SAM enzymes"/>
    <property type="match status" value="1"/>
</dbReference>
<dbReference type="InterPro" id="IPR022946">
    <property type="entry name" value="UPF0313"/>
</dbReference>
<dbReference type="SFLD" id="SFLDG01069">
    <property type="entry name" value="UPF0313"/>
    <property type="match status" value="1"/>
</dbReference>
<feature type="region of interest" description="Disordered" evidence="7">
    <location>
        <begin position="107"/>
        <end position="130"/>
    </location>
</feature>
<dbReference type="PANTHER" id="PTHR32331:SF0">
    <property type="entry name" value="UPF0313 PROTEIN YGIQ"/>
    <property type="match status" value="1"/>
</dbReference>
<keyword evidence="5 6" id="KW-0411">Iron-sulfur</keyword>
<dbReference type="InterPro" id="IPR006638">
    <property type="entry name" value="Elp3/MiaA/NifB-like_rSAM"/>
</dbReference>
<dbReference type="Gene3D" id="3.80.30.20">
    <property type="entry name" value="tm_1862 like domain"/>
    <property type="match status" value="1"/>
</dbReference>
<evidence type="ECO:0000256" key="6">
    <source>
        <dbReference type="HAMAP-Rule" id="MF_01251"/>
    </source>
</evidence>
<dbReference type="InterPro" id="IPR020612">
    <property type="entry name" value="Methylthiotransferase_CS"/>
</dbReference>
<evidence type="ECO:0000256" key="3">
    <source>
        <dbReference type="ARBA" id="ARBA00022723"/>
    </source>
</evidence>
<dbReference type="PANTHER" id="PTHR32331">
    <property type="entry name" value="UPF0313 PROTEIN YGIQ"/>
    <property type="match status" value="1"/>
</dbReference>